<evidence type="ECO:0000259" key="7">
    <source>
        <dbReference type="Pfam" id="PF02687"/>
    </source>
</evidence>
<dbReference type="AlphaFoldDB" id="A0A3B7MPB0"/>
<dbReference type="PANTHER" id="PTHR30572:SF18">
    <property type="entry name" value="ABC-TYPE MACROLIDE FAMILY EXPORT SYSTEM PERMEASE COMPONENT 2"/>
    <property type="match status" value="1"/>
</dbReference>
<feature type="domain" description="ABC3 transporter permease C-terminal" evidence="7">
    <location>
        <begin position="673"/>
        <end position="786"/>
    </location>
</feature>
<evidence type="ECO:0000256" key="6">
    <source>
        <dbReference type="SAM" id="Phobius"/>
    </source>
</evidence>
<dbReference type="InterPro" id="IPR025857">
    <property type="entry name" value="MacB_PCD"/>
</dbReference>
<keyword evidence="4 6" id="KW-1133">Transmembrane helix</keyword>
<comment type="subcellular location">
    <subcellularLocation>
        <location evidence="1">Cell membrane</location>
        <topology evidence="1">Multi-pass membrane protein</topology>
    </subcellularLocation>
</comment>
<feature type="transmembrane region" description="Helical" evidence="6">
    <location>
        <begin position="722"/>
        <end position="741"/>
    </location>
</feature>
<evidence type="ECO:0000256" key="2">
    <source>
        <dbReference type="ARBA" id="ARBA00022475"/>
    </source>
</evidence>
<keyword evidence="10" id="KW-1185">Reference proteome</keyword>
<organism evidence="9 10">
    <name type="scientific">Paraflavitalea soli</name>
    <dbReference type="NCBI Taxonomy" id="2315862"/>
    <lineage>
        <taxon>Bacteria</taxon>
        <taxon>Pseudomonadati</taxon>
        <taxon>Bacteroidota</taxon>
        <taxon>Chitinophagia</taxon>
        <taxon>Chitinophagales</taxon>
        <taxon>Chitinophagaceae</taxon>
        <taxon>Paraflavitalea</taxon>
    </lineage>
</organism>
<feature type="transmembrane region" description="Helical" evidence="6">
    <location>
        <begin position="279"/>
        <end position="303"/>
    </location>
</feature>
<feature type="transmembrane region" description="Helical" evidence="6">
    <location>
        <begin position="673"/>
        <end position="694"/>
    </location>
</feature>
<dbReference type="KEGG" id="pseg:D3H65_13230"/>
<evidence type="ECO:0000256" key="4">
    <source>
        <dbReference type="ARBA" id="ARBA00022989"/>
    </source>
</evidence>
<dbReference type="InterPro" id="IPR003838">
    <property type="entry name" value="ABC3_permease_C"/>
</dbReference>
<feature type="domain" description="ABC3 transporter permease C-terminal" evidence="7">
    <location>
        <begin position="289"/>
        <end position="400"/>
    </location>
</feature>
<dbReference type="RefSeq" id="WP_119050773.1">
    <property type="nucleotide sequence ID" value="NZ_CP032157.1"/>
</dbReference>
<dbReference type="Pfam" id="PF12704">
    <property type="entry name" value="MacB_PCD"/>
    <property type="match status" value="1"/>
</dbReference>
<gene>
    <name evidence="9" type="ORF">D3H65_13230</name>
</gene>
<evidence type="ECO:0000256" key="5">
    <source>
        <dbReference type="ARBA" id="ARBA00023136"/>
    </source>
</evidence>
<evidence type="ECO:0000256" key="1">
    <source>
        <dbReference type="ARBA" id="ARBA00004651"/>
    </source>
</evidence>
<protein>
    <submittedName>
        <fullName evidence="9">ABC transporter permease</fullName>
    </submittedName>
</protein>
<dbReference type="EMBL" id="CP032157">
    <property type="protein sequence ID" value="AXY74890.1"/>
    <property type="molecule type" value="Genomic_DNA"/>
</dbReference>
<reference evidence="9 10" key="1">
    <citation type="submission" date="2018-09" db="EMBL/GenBank/DDBJ databases">
        <title>Genome sequencing of strain 6GH32-13.</title>
        <authorList>
            <person name="Weon H.-Y."/>
            <person name="Heo J."/>
            <person name="Kwon S.-W."/>
        </authorList>
    </citation>
    <scope>NUCLEOTIDE SEQUENCE [LARGE SCALE GENOMIC DNA]</scope>
    <source>
        <strain evidence="9 10">5GH32-13</strain>
    </source>
</reference>
<evidence type="ECO:0000313" key="9">
    <source>
        <dbReference type="EMBL" id="AXY74890.1"/>
    </source>
</evidence>
<proteinExistence type="predicted"/>
<sequence length="793" mass="88824">MFKNYFKTAWRNLFRQKTYSLLNLFGLAIGISCGLLLTLHIKEELSYEKSFPKHDRIYRVVNDEWSKSSPPLAGEMMKYFPEIKSITRFSDRGRSVVSAGPNVQGESKGYFADSSVVDVFDLKAVAGKPVEALSEPNAIVVTRSMAKQYFGNKDPLNQKLVFNDKEEMWVKAVIEDFPSNSHIQFDYLASMSTFYKNASPDWTGNRGWMFGWTYVAFKEDQNLVKADAKLKEFYMKYYAGWGTAEEIRPEAQKWRFQPLTDIHLHSNLIQEMGPNSSIIYIYIFIGVEVLILLIACVNFINLFTTQALKRIKEIGIRKILGAGKGQLVLQFMGEAFMLTCLGALLAICLYQLAIPFYNNITGKDVSMWELFRPVNMMIIVGMVLLVGILSGLFPALYITQFDAAGSLKSNKLPRSSASLVRKGLVVFQFVVSGLLIISTILIYQQMKLFHDKELGFDRNNVIVARLYGNLQEQAVKHSEAVEQALLKNPDVLGIAKASNVIGDGLSVENITPLNPDPQKQYPSSQFMRVDEHYLDVMNITLKSGRNFSRAFNDSGSFIVNERAAALLGFKDPIGAAVVNNVMGVQGKIVGVVKDFHFASLHHQVEPLVLEYKPEWTGSMFIKIKPGNPAATISFLESTFKKLAPNSMFSYGFLDDKISGLYKKENNMSTILKVFAVLAILISCLGLFGLTAYAAEVRTKEIGIRKVIGASMANLLGLLSKDFVLLVLAGNLIAWPIAWYVANKWLQEFTYKIHISWTVFLLSAIVTLAIAVLTIGYHCIRTATANPVKSLRSE</sequence>
<dbReference type="OrthoDB" id="5933722at2"/>
<dbReference type="GO" id="GO:0022857">
    <property type="term" value="F:transmembrane transporter activity"/>
    <property type="evidence" value="ECO:0007669"/>
    <property type="project" value="TreeGrafter"/>
</dbReference>
<keyword evidence="5 6" id="KW-0472">Membrane</keyword>
<keyword evidence="3 6" id="KW-0812">Transmembrane</keyword>
<dbReference type="PANTHER" id="PTHR30572">
    <property type="entry name" value="MEMBRANE COMPONENT OF TRANSPORTER-RELATED"/>
    <property type="match status" value="1"/>
</dbReference>
<feature type="transmembrane region" description="Helical" evidence="6">
    <location>
        <begin position="753"/>
        <end position="779"/>
    </location>
</feature>
<feature type="transmembrane region" description="Helical" evidence="6">
    <location>
        <begin position="419"/>
        <end position="443"/>
    </location>
</feature>
<dbReference type="Pfam" id="PF02687">
    <property type="entry name" value="FtsX"/>
    <property type="match status" value="2"/>
</dbReference>
<evidence type="ECO:0000313" key="10">
    <source>
        <dbReference type="Proteomes" id="UP000263900"/>
    </source>
</evidence>
<keyword evidence="2" id="KW-1003">Cell membrane</keyword>
<name>A0A3B7MPB0_9BACT</name>
<feature type="transmembrane region" description="Helical" evidence="6">
    <location>
        <begin position="21"/>
        <end position="41"/>
    </location>
</feature>
<feature type="transmembrane region" description="Helical" evidence="6">
    <location>
        <begin position="327"/>
        <end position="354"/>
    </location>
</feature>
<evidence type="ECO:0000259" key="8">
    <source>
        <dbReference type="Pfam" id="PF12704"/>
    </source>
</evidence>
<dbReference type="PROSITE" id="PS51257">
    <property type="entry name" value="PROKAR_LIPOPROTEIN"/>
    <property type="match status" value="1"/>
</dbReference>
<accession>A0A3B7MPB0</accession>
<feature type="domain" description="MacB-like periplasmic core" evidence="8">
    <location>
        <begin position="20"/>
        <end position="232"/>
    </location>
</feature>
<feature type="transmembrane region" description="Helical" evidence="6">
    <location>
        <begin position="374"/>
        <end position="398"/>
    </location>
</feature>
<evidence type="ECO:0000256" key="3">
    <source>
        <dbReference type="ARBA" id="ARBA00022692"/>
    </source>
</evidence>
<dbReference type="InterPro" id="IPR050250">
    <property type="entry name" value="Macrolide_Exporter_MacB"/>
</dbReference>
<dbReference type="GO" id="GO:0005886">
    <property type="term" value="C:plasma membrane"/>
    <property type="evidence" value="ECO:0007669"/>
    <property type="project" value="UniProtKB-SubCell"/>
</dbReference>
<dbReference type="Proteomes" id="UP000263900">
    <property type="component" value="Chromosome"/>
</dbReference>